<evidence type="ECO:0000313" key="1">
    <source>
        <dbReference type="EMBL" id="AJC49816.1"/>
    </source>
</evidence>
<dbReference type="AlphaFoldDB" id="A0A0A8EC82"/>
<sequence length="158" mass="18182">MKKTQMVCLIILVGALSSFGYLAYKLQSHIAPAKQVAITILKGVRNPGTKFFNYGVKWGKIFQEFDIIPGYDIGKYNLEAKVTIDQQVELNTVGFRTKLEKIAIKNAEKLKISREIVAKIRSFLKSKKNKKLTWKELEWNLEIDSETLRTLQENFILD</sequence>
<dbReference type="HOGENOM" id="CLU_1667436_0_0_14"/>
<dbReference type="KEGG" id="mfq:MYF_01420"/>
<protein>
    <submittedName>
        <fullName evidence="1">Uncharacterized protein</fullName>
    </submittedName>
</protein>
<dbReference type="RefSeq" id="WP_039387569.1">
    <property type="nucleotide sequence ID" value="NZ_CP007585.1"/>
</dbReference>
<evidence type="ECO:0000313" key="2">
    <source>
        <dbReference type="Proteomes" id="UP000031129"/>
    </source>
</evidence>
<dbReference type="EMBL" id="CP007585">
    <property type="protein sequence ID" value="AJC49816.1"/>
    <property type="molecule type" value="Genomic_DNA"/>
</dbReference>
<reference evidence="1 2" key="1">
    <citation type="journal article" date="2015" name="Genome Announc.">
        <title>Complete Genome Sequence of Mycoplasma flocculare Strain Ms42T (ATCC 27399T).</title>
        <authorList>
            <person name="Calcutt M.J."/>
            <person name="Foecking M.F."/>
            <person name="Heidari M.B."/>
            <person name="McIntosh M.A."/>
        </authorList>
    </citation>
    <scope>NUCLEOTIDE SEQUENCE [LARGE SCALE GENOMIC DNA]</scope>
    <source>
        <strain evidence="2">ATCC 27399</strain>
    </source>
</reference>
<dbReference type="OrthoDB" id="400039at2"/>
<organism evidence="1 2">
    <name type="scientific">Mesomycoplasma flocculare ATCC 27399</name>
    <dbReference type="NCBI Taxonomy" id="743971"/>
    <lineage>
        <taxon>Bacteria</taxon>
        <taxon>Bacillati</taxon>
        <taxon>Mycoplasmatota</taxon>
        <taxon>Mycoplasmoidales</taxon>
        <taxon>Metamycoplasmataceae</taxon>
        <taxon>Mesomycoplasma</taxon>
    </lineage>
</organism>
<dbReference type="Proteomes" id="UP000031129">
    <property type="component" value="Chromosome"/>
</dbReference>
<dbReference type="NCBIfam" id="NF045978">
    <property type="entry name" value="ComEA_MAG0490"/>
    <property type="match status" value="1"/>
</dbReference>
<name>A0A0A8EC82_MESFC</name>
<accession>A0A0A8EC82</accession>
<gene>
    <name evidence="1" type="ORF">MYF_01420</name>
</gene>
<proteinExistence type="predicted"/>
<dbReference type="STRING" id="743971.MYF_01420"/>
<keyword evidence="2" id="KW-1185">Reference proteome</keyword>